<feature type="region of interest" description="Disordered" evidence="1">
    <location>
        <begin position="362"/>
        <end position="399"/>
    </location>
</feature>
<protein>
    <submittedName>
        <fullName evidence="3">Bile Acid:Na+ symporter family</fullName>
    </submittedName>
</protein>
<dbReference type="Gene3D" id="1.20.1530.20">
    <property type="match status" value="1"/>
</dbReference>
<evidence type="ECO:0000313" key="3">
    <source>
        <dbReference type="EMBL" id="ACO65036.1"/>
    </source>
</evidence>
<name>C1E9H5_MICCC</name>
<keyword evidence="2" id="KW-0472">Membrane</keyword>
<dbReference type="PANTHER" id="PTHR18640">
    <property type="entry name" value="SOLUTE CARRIER FAMILY 10 MEMBER 7"/>
    <property type="match status" value="1"/>
</dbReference>
<evidence type="ECO:0000313" key="4">
    <source>
        <dbReference type="Proteomes" id="UP000002009"/>
    </source>
</evidence>
<feature type="transmembrane region" description="Helical" evidence="2">
    <location>
        <begin position="88"/>
        <end position="109"/>
    </location>
</feature>
<dbReference type="KEGG" id="mis:MICPUN_59724"/>
<dbReference type="GO" id="GO:0009941">
    <property type="term" value="C:chloroplast envelope"/>
    <property type="evidence" value="ECO:0007669"/>
    <property type="project" value="TreeGrafter"/>
</dbReference>
<dbReference type="OrthoDB" id="188035at2759"/>
<dbReference type="RefSeq" id="XP_002503778.1">
    <property type="nucleotide sequence ID" value="XM_002503732.1"/>
</dbReference>
<keyword evidence="2" id="KW-1133">Transmembrane helix</keyword>
<dbReference type="InParanoid" id="C1E9H5"/>
<reference evidence="3 4" key="1">
    <citation type="journal article" date="2009" name="Science">
        <title>Green evolution and dynamic adaptations revealed by genomes of the marine picoeukaryotes Micromonas.</title>
        <authorList>
            <person name="Worden A.Z."/>
            <person name="Lee J.H."/>
            <person name="Mock T."/>
            <person name="Rouze P."/>
            <person name="Simmons M.P."/>
            <person name="Aerts A.L."/>
            <person name="Allen A.E."/>
            <person name="Cuvelier M.L."/>
            <person name="Derelle E."/>
            <person name="Everett M.V."/>
            <person name="Foulon E."/>
            <person name="Grimwood J."/>
            <person name="Gundlach H."/>
            <person name="Henrissat B."/>
            <person name="Napoli C."/>
            <person name="McDonald S.M."/>
            <person name="Parker M.S."/>
            <person name="Rombauts S."/>
            <person name="Salamov A."/>
            <person name="Von Dassow P."/>
            <person name="Badger J.H."/>
            <person name="Coutinho P.M."/>
            <person name="Demir E."/>
            <person name="Dubchak I."/>
            <person name="Gentemann C."/>
            <person name="Eikrem W."/>
            <person name="Gready J.E."/>
            <person name="John U."/>
            <person name="Lanier W."/>
            <person name="Lindquist E.A."/>
            <person name="Lucas S."/>
            <person name="Mayer K.F."/>
            <person name="Moreau H."/>
            <person name="Not F."/>
            <person name="Otillar R."/>
            <person name="Panaud O."/>
            <person name="Pangilinan J."/>
            <person name="Paulsen I."/>
            <person name="Piegu B."/>
            <person name="Poliakov A."/>
            <person name="Robbens S."/>
            <person name="Schmutz J."/>
            <person name="Toulza E."/>
            <person name="Wyss T."/>
            <person name="Zelensky A."/>
            <person name="Zhou K."/>
            <person name="Armbrust E.V."/>
            <person name="Bhattacharya D."/>
            <person name="Goodenough U.W."/>
            <person name="Van de Peer Y."/>
            <person name="Grigoriev I.V."/>
        </authorList>
    </citation>
    <scope>NUCLEOTIDE SEQUENCE [LARGE SCALE GENOMIC DNA]</scope>
    <source>
        <strain evidence="4">RCC299 / NOUM17</strain>
    </source>
</reference>
<dbReference type="eggNOG" id="KOG4821">
    <property type="taxonomic scope" value="Eukaryota"/>
</dbReference>
<organism evidence="3 4">
    <name type="scientific">Micromonas commoda (strain RCC299 / NOUM17 / CCMP2709)</name>
    <name type="common">Picoplanktonic green alga</name>
    <dbReference type="NCBI Taxonomy" id="296587"/>
    <lineage>
        <taxon>Eukaryota</taxon>
        <taxon>Viridiplantae</taxon>
        <taxon>Chlorophyta</taxon>
        <taxon>Mamiellophyceae</taxon>
        <taxon>Mamiellales</taxon>
        <taxon>Mamiellaceae</taxon>
        <taxon>Micromonas</taxon>
    </lineage>
</organism>
<feature type="transmembrane region" description="Helical" evidence="2">
    <location>
        <begin position="121"/>
        <end position="141"/>
    </location>
</feature>
<evidence type="ECO:0000256" key="1">
    <source>
        <dbReference type="SAM" id="MobiDB-lite"/>
    </source>
</evidence>
<accession>C1E9H5</accession>
<gene>
    <name evidence="3" type="ORF">MICPUN_59724</name>
</gene>
<feature type="transmembrane region" description="Helical" evidence="2">
    <location>
        <begin position="231"/>
        <end position="247"/>
    </location>
</feature>
<feature type="transmembrane region" description="Helical" evidence="2">
    <location>
        <begin position="192"/>
        <end position="210"/>
    </location>
</feature>
<sequence length="399" mass="42697">MTAADVQPRETCGDHWKRWKPWLIKNYLVLGFVFVIVLALSWPLPGRELGSPKSGDFPIAQTCCIVVIFFISGLTLKTADIKKALGQPAALAYGIITILLVTPMMGFVVVQIPFEPVEFRYGLALFACVPTTLTSGVTLVTSALGNGVMALMLTVTTNVLGVFTVPFILNAVLLSAPGGDSGGTDTDMAETAAKLLLKLIISIIIPMGVGKATREFVEQAPSFTTKYKTELGLTNNSCLIAIVWMSISNSRGKLVRESALNIFVIVVAGVLLHLFFLTMNWVMTTAVMKIPEAERRAVLLMTSQKTLPVAVTIIAYLDEARWGAQGLIAIPCIVGHVSQLFIDAYIASIWAGQDPKEIDERNAAKRAGVGAEEAESKVERGASSEARVGVAAAGGEVKA</sequence>
<dbReference type="FunCoup" id="C1E9H5">
    <property type="interactions" value="1354"/>
</dbReference>
<evidence type="ECO:0000256" key="2">
    <source>
        <dbReference type="SAM" id="Phobius"/>
    </source>
</evidence>
<keyword evidence="2" id="KW-0812">Transmembrane</keyword>
<dbReference type="InterPro" id="IPR016833">
    <property type="entry name" value="Put_Na-Bile_cotransptr"/>
</dbReference>
<feature type="transmembrane region" description="Helical" evidence="2">
    <location>
        <begin position="148"/>
        <end position="172"/>
    </location>
</feature>
<dbReference type="PANTHER" id="PTHR18640:SF14">
    <property type="entry name" value="SODIUM BILE ACID SYMPORTER FAMILY"/>
    <property type="match status" value="1"/>
</dbReference>
<proteinExistence type="predicted"/>
<feature type="transmembrane region" description="Helical" evidence="2">
    <location>
        <begin position="27"/>
        <end position="45"/>
    </location>
</feature>
<dbReference type="InterPro" id="IPR038770">
    <property type="entry name" value="Na+/solute_symporter_sf"/>
</dbReference>
<feature type="transmembrane region" description="Helical" evidence="2">
    <location>
        <begin position="259"/>
        <end position="282"/>
    </location>
</feature>
<feature type="transmembrane region" description="Helical" evidence="2">
    <location>
        <begin position="57"/>
        <end position="76"/>
    </location>
</feature>
<dbReference type="OMA" id="YLLEWYL"/>
<keyword evidence="4" id="KW-1185">Reference proteome</keyword>
<dbReference type="Pfam" id="PF13593">
    <property type="entry name" value="SBF_like"/>
    <property type="match status" value="1"/>
</dbReference>
<dbReference type="EMBL" id="CP001328">
    <property type="protein sequence ID" value="ACO65036.1"/>
    <property type="molecule type" value="Genomic_DNA"/>
</dbReference>
<feature type="compositionally biased region" description="Low complexity" evidence="1">
    <location>
        <begin position="383"/>
        <end position="399"/>
    </location>
</feature>
<dbReference type="AlphaFoldDB" id="C1E9H5"/>
<dbReference type="GeneID" id="8244713"/>
<dbReference type="Proteomes" id="UP000002009">
    <property type="component" value="Chromosome 7"/>
</dbReference>